<organism evidence="1">
    <name type="scientific">Oryza meridionalis</name>
    <dbReference type="NCBI Taxonomy" id="40149"/>
    <lineage>
        <taxon>Eukaryota</taxon>
        <taxon>Viridiplantae</taxon>
        <taxon>Streptophyta</taxon>
        <taxon>Embryophyta</taxon>
        <taxon>Tracheophyta</taxon>
        <taxon>Spermatophyta</taxon>
        <taxon>Magnoliopsida</taxon>
        <taxon>Liliopsida</taxon>
        <taxon>Poales</taxon>
        <taxon>Poaceae</taxon>
        <taxon>BOP clade</taxon>
        <taxon>Oryzoideae</taxon>
        <taxon>Oryzeae</taxon>
        <taxon>Oryzinae</taxon>
        <taxon>Oryza</taxon>
    </lineage>
</organism>
<dbReference type="HOGENOM" id="CLU_2780162_0_0_1"/>
<dbReference type="AlphaFoldDB" id="A0A0E0E1T8"/>
<reference evidence="1" key="2">
    <citation type="submission" date="2018-05" db="EMBL/GenBank/DDBJ databases">
        <title>OmerRS3 (Oryza meridionalis Reference Sequence Version 3).</title>
        <authorList>
            <person name="Zhang J."/>
            <person name="Kudrna D."/>
            <person name="Lee S."/>
            <person name="Talag J."/>
            <person name="Welchert J."/>
            <person name="Wing R.A."/>
        </authorList>
    </citation>
    <scope>NUCLEOTIDE SEQUENCE [LARGE SCALE GENOMIC DNA]</scope>
    <source>
        <strain evidence="1">cv. OR44</strain>
    </source>
</reference>
<evidence type="ECO:0000313" key="1">
    <source>
        <dbReference type="EnsemblPlants" id="OMERI06G15930.1"/>
    </source>
</evidence>
<reference evidence="1" key="1">
    <citation type="submission" date="2015-04" db="UniProtKB">
        <authorList>
            <consortium name="EnsemblPlants"/>
        </authorList>
    </citation>
    <scope>IDENTIFICATION</scope>
</reference>
<dbReference type="EnsemblPlants" id="OMERI06G15930.1">
    <property type="protein sequence ID" value="OMERI06G15930.1"/>
    <property type="gene ID" value="OMERI06G15930"/>
</dbReference>
<dbReference type="Gramene" id="OMERI06G15930.1">
    <property type="protein sequence ID" value="OMERI06G15930.1"/>
    <property type="gene ID" value="OMERI06G15930"/>
</dbReference>
<name>A0A0E0E1T8_9ORYZ</name>
<protein>
    <submittedName>
        <fullName evidence="1">Uncharacterized protein</fullName>
    </submittedName>
</protein>
<sequence length="69" mass="7464">MGRFGEDGEAKLVAQQFSRIRLEATGTAARTRGCALTTVWPRSRAPVARSAFPEIGCKKRGEIRAEATA</sequence>
<accession>A0A0E0E1T8</accession>
<evidence type="ECO:0000313" key="2">
    <source>
        <dbReference type="Proteomes" id="UP000008021"/>
    </source>
</evidence>
<keyword evidence="2" id="KW-1185">Reference proteome</keyword>
<dbReference type="Proteomes" id="UP000008021">
    <property type="component" value="Chromosome 6"/>
</dbReference>
<proteinExistence type="predicted"/>